<reference evidence="2 3" key="1">
    <citation type="submission" date="2023-10" db="EMBL/GenBank/DDBJ databases">
        <title>Bacteria for the degradation of biodegradable plastic PBAT(Polybutylene adipate terephthalate).</title>
        <authorList>
            <person name="Weon H.-Y."/>
            <person name="Yeon J."/>
        </authorList>
    </citation>
    <scope>NUCLEOTIDE SEQUENCE [LARGE SCALE GENOMIC DNA]</scope>
    <source>
        <strain evidence="2 3">SBD 7-3</strain>
    </source>
</reference>
<evidence type="ECO:0000313" key="3">
    <source>
        <dbReference type="Proteomes" id="UP001303946"/>
    </source>
</evidence>
<dbReference type="Proteomes" id="UP001303946">
    <property type="component" value="Chromosome"/>
</dbReference>
<dbReference type="InterPro" id="IPR025737">
    <property type="entry name" value="FApF"/>
</dbReference>
<protein>
    <submittedName>
        <fullName evidence="2">Transporter</fullName>
    </submittedName>
</protein>
<dbReference type="RefSeq" id="WP_316702705.1">
    <property type="nucleotide sequence ID" value="NZ_CP136336.1"/>
</dbReference>
<feature type="signal peptide" evidence="1">
    <location>
        <begin position="1"/>
        <end position="29"/>
    </location>
</feature>
<gene>
    <name evidence="2" type="ORF">RXV79_07130</name>
</gene>
<proteinExistence type="predicted"/>
<evidence type="ECO:0000256" key="1">
    <source>
        <dbReference type="SAM" id="SignalP"/>
    </source>
</evidence>
<name>A0ABZ0CZ96_9BURK</name>
<evidence type="ECO:0000313" key="2">
    <source>
        <dbReference type="EMBL" id="WOB09831.1"/>
    </source>
</evidence>
<dbReference type="Pfam" id="PF13557">
    <property type="entry name" value="Phenol_MetA_deg"/>
    <property type="match status" value="1"/>
</dbReference>
<accession>A0ABZ0CZ96</accession>
<dbReference type="PROSITE" id="PS51257">
    <property type="entry name" value="PROKAR_LIPOPROTEIN"/>
    <property type="match status" value="1"/>
</dbReference>
<keyword evidence="3" id="KW-1185">Reference proteome</keyword>
<sequence length="271" mass="28686">MNDRPSAAMVIAAACALFCLAAIFNPAAAAEDSIATDRPDFVESSDVVGKGRVQIETGFASERNRADGVRSRMAITPTLLRLGFNETLEFRVESDGITRSSSTDASGTQRERGTADAALGLKWHMQDGDEATGKPGVAWLLHVDTYSGSGAYRGQGLRPSLRGVAEWELPNGLSLGVMPGVVVDKNDAGKRFAAGMLAVTVGKAWSPAWKTFVELAGQQLASKKNGGSVMTFDAGVTRLLSDSLQVDFSIARGLTAESPDFQWGVGIAIRF</sequence>
<feature type="chain" id="PRO_5047156360" evidence="1">
    <location>
        <begin position="30"/>
        <end position="271"/>
    </location>
</feature>
<keyword evidence="1" id="KW-0732">Signal</keyword>
<organism evidence="2 3">
    <name type="scientific">Piscinibacter gummiphilus</name>
    <dbReference type="NCBI Taxonomy" id="946333"/>
    <lineage>
        <taxon>Bacteria</taxon>
        <taxon>Pseudomonadati</taxon>
        <taxon>Pseudomonadota</taxon>
        <taxon>Betaproteobacteria</taxon>
        <taxon>Burkholderiales</taxon>
        <taxon>Sphaerotilaceae</taxon>
        <taxon>Piscinibacter</taxon>
    </lineage>
</organism>
<dbReference type="EMBL" id="CP136336">
    <property type="protein sequence ID" value="WOB09831.1"/>
    <property type="molecule type" value="Genomic_DNA"/>
</dbReference>